<dbReference type="Gene3D" id="3.80.10.10">
    <property type="entry name" value="Ribonuclease Inhibitor"/>
    <property type="match status" value="2"/>
</dbReference>
<dbReference type="Proteomes" id="UP001293254">
    <property type="component" value="Unassembled WGS sequence"/>
</dbReference>
<organism evidence="2 3">
    <name type="scientific">Sesamum alatum</name>
    <dbReference type="NCBI Taxonomy" id="300844"/>
    <lineage>
        <taxon>Eukaryota</taxon>
        <taxon>Viridiplantae</taxon>
        <taxon>Streptophyta</taxon>
        <taxon>Embryophyta</taxon>
        <taxon>Tracheophyta</taxon>
        <taxon>Spermatophyta</taxon>
        <taxon>Magnoliopsida</taxon>
        <taxon>eudicotyledons</taxon>
        <taxon>Gunneridae</taxon>
        <taxon>Pentapetalae</taxon>
        <taxon>asterids</taxon>
        <taxon>lamiids</taxon>
        <taxon>Lamiales</taxon>
        <taxon>Pedaliaceae</taxon>
        <taxon>Sesamum</taxon>
    </lineage>
</organism>
<dbReference type="SUPFAM" id="SSF52047">
    <property type="entry name" value="RNI-like"/>
    <property type="match status" value="1"/>
</dbReference>
<name>A0AAE2CWN9_9LAMI</name>
<dbReference type="EMBL" id="JACGWO010000001">
    <property type="protein sequence ID" value="KAK4437238.1"/>
    <property type="molecule type" value="Genomic_DNA"/>
</dbReference>
<protein>
    <submittedName>
        <fullName evidence="2">Disease resistance RPP8-like protein 3</fullName>
    </submittedName>
</protein>
<gene>
    <name evidence="2" type="ORF">Salat_0057700</name>
</gene>
<dbReference type="Gene3D" id="3.40.50.300">
    <property type="entry name" value="P-loop containing nucleotide triphosphate hydrolases"/>
    <property type="match status" value="1"/>
</dbReference>
<accession>A0AAE2CWN9</accession>
<reference evidence="2" key="2">
    <citation type="journal article" date="2024" name="Plant">
        <title>Genomic evolution and insights into agronomic trait innovations of Sesamum species.</title>
        <authorList>
            <person name="Miao H."/>
            <person name="Wang L."/>
            <person name="Qu L."/>
            <person name="Liu H."/>
            <person name="Sun Y."/>
            <person name="Le M."/>
            <person name="Wang Q."/>
            <person name="Wei S."/>
            <person name="Zheng Y."/>
            <person name="Lin W."/>
            <person name="Duan Y."/>
            <person name="Cao H."/>
            <person name="Xiong S."/>
            <person name="Wang X."/>
            <person name="Wei L."/>
            <person name="Li C."/>
            <person name="Ma Q."/>
            <person name="Ju M."/>
            <person name="Zhao R."/>
            <person name="Li G."/>
            <person name="Mu C."/>
            <person name="Tian Q."/>
            <person name="Mei H."/>
            <person name="Zhang T."/>
            <person name="Gao T."/>
            <person name="Zhang H."/>
        </authorList>
    </citation>
    <scope>NUCLEOTIDE SEQUENCE</scope>
    <source>
        <strain evidence="2">3651</strain>
    </source>
</reference>
<dbReference type="Pfam" id="PF00931">
    <property type="entry name" value="NB-ARC"/>
    <property type="match status" value="1"/>
</dbReference>
<comment type="caution">
    <text evidence="2">The sequence shown here is derived from an EMBL/GenBank/DDBJ whole genome shotgun (WGS) entry which is preliminary data.</text>
</comment>
<dbReference type="InterPro" id="IPR002182">
    <property type="entry name" value="NB-ARC"/>
</dbReference>
<feature type="domain" description="NB-ARC" evidence="1">
    <location>
        <begin position="649"/>
        <end position="702"/>
    </location>
</feature>
<sequence>MAAAYAALGSLMHVLDQIQHPACRWLHINRGKIEILYQQVSFLQDFLEGYSQSKSNEIEGLARQIAVVADEVQDIIECHVVDQLQLKSRTSVLARSSKLPPNVKNFVVVFDKRLVCIMEELTGYKDDLQVMSIVGMSGIGVLNDVGVGGGRGNIESVKSLAERRDDELGERLYKRLFDESGKIKRCGIHDLLRDLCVRESHRQHYTRIPRVQHVFFGDKPNVCFLCGPPYIEESTYMSLVLDRPRPSRAIPLVCNACRNTYTHLRLRLVKLKVRDKDKFWGDPEECHAPTKLRYLAVKDGLRHWKEIHLKLVPPSTRPLLWNLQTLLLDFFISRGNPLVLPCEIWEMPQLRHVVVTRAELPDPLRKDSAILENLQTISYIRNFRCTVEVIERIPNVKKLKLYYANAFQDWSCYSLYNLAHLHKLESLFLLAEEFFTEKIAFPCSLKKLSLSWCRVPWESMTMIGSLPNLQGPSGIQSKKGFCQLKVLSIRYVDLEWWRAENIHFPNLERLLLKEVFDLKEIPTSIGDIATLQSIDLSYCGDSVVNSAKQILEEQQSLGNETLQLHVNGERYQVGSHEDHKSDPMAALSSFCQDIDRVIDKIDSIMKGLTKMEEEWGAIPEQKPIAPMFPSSSTPPFSGKSTMVGFDEYLVQIMDELTRYDPNLLILPIVGMGGIDKTTLARNVSDHLSIVEHFDIHIWITVS</sequence>
<evidence type="ECO:0000259" key="1">
    <source>
        <dbReference type="Pfam" id="PF00931"/>
    </source>
</evidence>
<dbReference type="SUPFAM" id="SSF52540">
    <property type="entry name" value="P-loop containing nucleoside triphosphate hydrolases"/>
    <property type="match status" value="1"/>
</dbReference>
<dbReference type="PANTHER" id="PTHR15140:SF33">
    <property type="entry name" value="LATE BLIGHT RESISTANCE PROTEIN HOMOLOG R1A-3 ISOFORM X1"/>
    <property type="match status" value="1"/>
</dbReference>
<reference evidence="2" key="1">
    <citation type="submission" date="2020-06" db="EMBL/GenBank/DDBJ databases">
        <authorList>
            <person name="Li T."/>
            <person name="Hu X."/>
            <person name="Zhang T."/>
            <person name="Song X."/>
            <person name="Zhang H."/>
            <person name="Dai N."/>
            <person name="Sheng W."/>
            <person name="Hou X."/>
            <person name="Wei L."/>
        </authorList>
    </citation>
    <scope>NUCLEOTIDE SEQUENCE</scope>
    <source>
        <strain evidence="2">3651</strain>
        <tissue evidence="2">Leaf</tissue>
    </source>
</reference>
<keyword evidence="3" id="KW-1185">Reference proteome</keyword>
<evidence type="ECO:0000313" key="3">
    <source>
        <dbReference type="Proteomes" id="UP001293254"/>
    </source>
</evidence>
<dbReference type="GO" id="GO:0043531">
    <property type="term" value="F:ADP binding"/>
    <property type="evidence" value="ECO:0007669"/>
    <property type="project" value="InterPro"/>
</dbReference>
<dbReference type="AlphaFoldDB" id="A0AAE2CWN9"/>
<dbReference type="PANTHER" id="PTHR15140">
    <property type="entry name" value="TUBULIN-SPECIFIC CHAPERONE E"/>
    <property type="match status" value="1"/>
</dbReference>
<dbReference type="Gene3D" id="1.20.5.4130">
    <property type="match status" value="1"/>
</dbReference>
<dbReference type="InterPro" id="IPR027417">
    <property type="entry name" value="P-loop_NTPase"/>
</dbReference>
<evidence type="ECO:0000313" key="2">
    <source>
        <dbReference type="EMBL" id="KAK4437238.1"/>
    </source>
</evidence>
<dbReference type="InterPro" id="IPR032675">
    <property type="entry name" value="LRR_dom_sf"/>
</dbReference>
<proteinExistence type="predicted"/>